<comment type="subcellular location">
    <subcellularLocation>
        <location evidence="1">Cell membrane</location>
        <topology evidence="1">Multi-pass membrane protein</topology>
    </subcellularLocation>
</comment>
<name>A0ABT2N5R2_9CYAN</name>
<keyword evidence="5 6" id="KW-0472">Membrane</keyword>
<feature type="transmembrane region" description="Helical" evidence="6">
    <location>
        <begin position="151"/>
        <end position="174"/>
    </location>
</feature>
<dbReference type="InterPro" id="IPR043428">
    <property type="entry name" value="LivM-like"/>
</dbReference>
<keyword evidence="8" id="KW-1185">Reference proteome</keyword>
<dbReference type="InterPro" id="IPR001851">
    <property type="entry name" value="ABC_transp_permease"/>
</dbReference>
<dbReference type="Proteomes" id="UP001525961">
    <property type="component" value="Unassembled WGS sequence"/>
</dbReference>
<accession>A0ABT2N5R2</accession>
<feature type="transmembrane region" description="Helical" evidence="6">
    <location>
        <begin position="229"/>
        <end position="246"/>
    </location>
</feature>
<dbReference type="Pfam" id="PF02653">
    <property type="entry name" value="BPD_transp_2"/>
    <property type="match status" value="1"/>
</dbReference>
<dbReference type="NCBIfam" id="TIGR03408">
    <property type="entry name" value="urea_trans_UrtC"/>
    <property type="match status" value="1"/>
</dbReference>
<evidence type="ECO:0000256" key="4">
    <source>
        <dbReference type="ARBA" id="ARBA00022989"/>
    </source>
</evidence>
<reference evidence="7 8" key="1">
    <citation type="journal article" date="2022" name="Front. Microbiol.">
        <title>High genomic differentiation and limited gene flow indicate recent cryptic speciation within the genus Laspinema (cyanobacteria).</title>
        <authorList>
            <person name="Stanojkovic A."/>
            <person name="Skoupy S."/>
            <person name="Skaloud P."/>
            <person name="Dvorak P."/>
        </authorList>
    </citation>
    <scope>NUCLEOTIDE SEQUENCE [LARGE SCALE GENOMIC DNA]</scope>
    <source>
        <strain evidence="7 8">D3b</strain>
    </source>
</reference>
<feature type="transmembrane region" description="Helical" evidence="6">
    <location>
        <begin position="100"/>
        <end position="117"/>
    </location>
</feature>
<keyword evidence="3 6" id="KW-0812">Transmembrane</keyword>
<evidence type="ECO:0000313" key="7">
    <source>
        <dbReference type="EMBL" id="MCT7978034.1"/>
    </source>
</evidence>
<dbReference type="RefSeq" id="WP_261235363.1">
    <property type="nucleotide sequence ID" value="NZ_JAMXFA010000011.1"/>
</dbReference>
<keyword evidence="4 6" id="KW-1133">Transmembrane helix</keyword>
<feature type="transmembrane region" description="Helical" evidence="6">
    <location>
        <begin position="353"/>
        <end position="377"/>
    </location>
</feature>
<organism evidence="7 8">
    <name type="scientific">Laspinema olomoucense D3b</name>
    <dbReference type="NCBI Taxonomy" id="2953688"/>
    <lineage>
        <taxon>Bacteria</taxon>
        <taxon>Bacillati</taxon>
        <taxon>Cyanobacteriota</taxon>
        <taxon>Cyanophyceae</taxon>
        <taxon>Oscillatoriophycideae</taxon>
        <taxon>Oscillatoriales</taxon>
        <taxon>Laspinemataceae</taxon>
        <taxon>Laspinema</taxon>
        <taxon>Laspinema olomoucense</taxon>
    </lineage>
</organism>
<dbReference type="PANTHER" id="PTHR30482">
    <property type="entry name" value="HIGH-AFFINITY BRANCHED-CHAIN AMINO ACID TRANSPORT SYSTEM PERMEASE"/>
    <property type="match status" value="1"/>
</dbReference>
<dbReference type="CDD" id="cd06581">
    <property type="entry name" value="TM_PBP1_LivM_like"/>
    <property type="match status" value="1"/>
</dbReference>
<evidence type="ECO:0000256" key="6">
    <source>
        <dbReference type="SAM" id="Phobius"/>
    </source>
</evidence>
<feature type="transmembrane region" description="Helical" evidence="6">
    <location>
        <begin position="277"/>
        <end position="297"/>
    </location>
</feature>
<feature type="transmembrane region" description="Helical" evidence="6">
    <location>
        <begin position="46"/>
        <end position="67"/>
    </location>
</feature>
<protein>
    <submittedName>
        <fullName evidence="7">Urea ABC transporter permease subunit UrtC</fullName>
    </submittedName>
</protein>
<keyword evidence="2" id="KW-1003">Cell membrane</keyword>
<sequence>MNNDKFPEKWEDKKDKESSAYKNSWIDPLLQVQDKVNQVAKQKPRLFELSAIGVVALILIAVMPLVLSDFRLDLLHRYLALAIVALGIDLIWGYTGLLSLGHGIFFALGGYAIAMHIKLQIPETASSQLPDFMGLYGVTELPWFWGPFSSFPFTAIAILLIPGILAAFLGYLVFRNRIRGVYFSILTQAATIVFFNFFNGQQKLFNGTNGLTDFQTLLGFPISNPNTQYGFYVITVILLAGSYLLCRWLTSGRFGRLLIAIRDDESRVRFSGYNPTGYKVLVFAISAALAGLGGALFTLRSGIISPRAMDIAFSIEMVIWVAVGGRATLIGAILGALLVNYGKSFLSEQFPEIWLFFQGALFLIVVLVLPNGIVGWLRTEAGNFIRTITGRPRYVITYPKLAEDPEIQRERETLEP</sequence>
<dbReference type="PANTHER" id="PTHR30482:SF4">
    <property type="entry name" value="SLR1201 PROTEIN"/>
    <property type="match status" value="1"/>
</dbReference>
<evidence type="ECO:0000313" key="8">
    <source>
        <dbReference type="Proteomes" id="UP001525961"/>
    </source>
</evidence>
<evidence type="ECO:0000256" key="5">
    <source>
        <dbReference type="ARBA" id="ARBA00023136"/>
    </source>
</evidence>
<feature type="transmembrane region" description="Helical" evidence="6">
    <location>
        <begin position="74"/>
        <end position="94"/>
    </location>
</feature>
<proteinExistence type="predicted"/>
<evidence type="ECO:0000256" key="2">
    <source>
        <dbReference type="ARBA" id="ARBA00022475"/>
    </source>
</evidence>
<dbReference type="InterPro" id="IPR017778">
    <property type="entry name" value="ABC_transptr_urea_perm_UrtC"/>
</dbReference>
<gene>
    <name evidence="7" type="primary">urtC</name>
    <name evidence="7" type="ORF">NG792_09990</name>
</gene>
<evidence type="ECO:0000256" key="1">
    <source>
        <dbReference type="ARBA" id="ARBA00004651"/>
    </source>
</evidence>
<feature type="transmembrane region" description="Helical" evidence="6">
    <location>
        <begin position="317"/>
        <end position="341"/>
    </location>
</feature>
<evidence type="ECO:0000256" key="3">
    <source>
        <dbReference type="ARBA" id="ARBA00022692"/>
    </source>
</evidence>
<comment type="caution">
    <text evidence="7">The sequence shown here is derived from an EMBL/GenBank/DDBJ whole genome shotgun (WGS) entry which is preliminary data.</text>
</comment>
<dbReference type="EMBL" id="JAMXFA010000011">
    <property type="protein sequence ID" value="MCT7978034.1"/>
    <property type="molecule type" value="Genomic_DNA"/>
</dbReference>